<comment type="caution">
    <text evidence="3">The sequence shown here is derived from an EMBL/GenBank/DDBJ whole genome shotgun (WGS) entry which is preliminary data.</text>
</comment>
<dbReference type="Pfam" id="PF13628">
    <property type="entry name" value="DUF4142"/>
    <property type="match status" value="1"/>
</dbReference>
<feature type="chain" id="PRO_5042544379" evidence="1">
    <location>
        <begin position="23"/>
        <end position="230"/>
    </location>
</feature>
<reference evidence="3" key="1">
    <citation type="submission" date="2023-07" db="EMBL/GenBank/DDBJ databases">
        <title>Genomic Encyclopedia of Type Strains, Phase IV (KMG-IV): sequencing the most valuable type-strain genomes for metagenomic binning, comparative biology and taxonomic classification.</title>
        <authorList>
            <person name="Goeker M."/>
        </authorList>
    </citation>
    <scope>NUCLEOTIDE SEQUENCE</scope>
    <source>
        <strain evidence="3">DSM 19569</strain>
    </source>
</reference>
<sequence length="230" mass="23929">MRILPRLSVAILAVAAASTASAQDFGIGVASPASPEVHTGVFRAEALRGDAYSIEASRLALARSNNPKVRAQADRVITNRQATTDALLPPGTSLTRDGIVVADAGRGSIDSPLGLITAPLTVVGGIVGGVTGSVDNRPSEPGKRVALDPVRQKKLADLDAARGRSFDRTYSGQQAASDAETLRLYKAYARTGDSAQGRTFASQATPMLQDEFDASARLHGLTAQDDDAAF</sequence>
<evidence type="ECO:0000313" key="4">
    <source>
        <dbReference type="Proteomes" id="UP001223420"/>
    </source>
</evidence>
<dbReference type="Proteomes" id="UP001223420">
    <property type="component" value="Unassembled WGS sequence"/>
</dbReference>
<dbReference type="AlphaFoldDB" id="A0AAJ1TU14"/>
<evidence type="ECO:0000256" key="1">
    <source>
        <dbReference type="SAM" id="SignalP"/>
    </source>
</evidence>
<feature type="domain" description="DUF4142" evidence="2">
    <location>
        <begin position="146"/>
        <end position="212"/>
    </location>
</feature>
<organism evidence="3 4">
    <name type="scientific">Methylobacterium brachiatum</name>
    <dbReference type="NCBI Taxonomy" id="269660"/>
    <lineage>
        <taxon>Bacteria</taxon>
        <taxon>Pseudomonadati</taxon>
        <taxon>Pseudomonadota</taxon>
        <taxon>Alphaproteobacteria</taxon>
        <taxon>Hyphomicrobiales</taxon>
        <taxon>Methylobacteriaceae</taxon>
        <taxon>Methylobacterium</taxon>
    </lineage>
</organism>
<dbReference type="InterPro" id="IPR025419">
    <property type="entry name" value="DUF4142"/>
</dbReference>
<dbReference type="EMBL" id="JAUSWL010000002">
    <property type="protein sequence ID" value="MDQ0542538.1"/>
    <property type="molecule type" value="Genomic_DNA"/>
</dbReference>
<evidence type="ECO:0000313" key="3">
    <source>
        <dbReference type="EMBL" id="MDQ0542538.1"/>
    </source>
</evidence>
<keyword evidence="1" id="KW-0732">Signal</keyword>
<protein>
    <submittedName>
        <fullName evidence="3">Outer membrane protein</fullName>
    </submittedName>
</protein>
<gene>
    <name evidence="3" type="ORF">QO001_001456</name>
</gene>
<dbReference type="Gene3D" id="1.20.1260.10">
    <property type="match status" value="1"/>
</dbReference>
<feature type="signal peptide" evidence="1">
    <location>
        <begin position="1"/>
        <end position="22"/>
    </location>
</feature>
<dbReference type="InterPro" id="IPR012347">
    <property type="entry name" value="Ferritin-like"/>
</dbReference>
<evidence type="ECO:0000259" key="2">
    <source>
        <dbReference type="Pfam" id="PF13628"/>
    </source>
</evidence>
<proteinExistence type="predicted"/>
<dbReference type="RefSeq" id="WP_230365834.1">
    <property type="nucleotide sequence ID" value="NZ_JAJALK010000003.1"/>
</dbReference>
<name>A0AAJ1TU14_9HYPH</name>
<accession>A0AAJ1TU14</accession>